<reference evidence="2 3" key="1">
    <citation type="journal article" date="2015" name="Nature">
        <title>rRNA introns, odd ribosomes, and small enigmatic genomes across a large radiation of phyla.</title>
        <authorList>
            <person name="Brown C.T."/>
            <person name="Hug L.A."/>
            <person name="Thomas B.C."/>
            <person name="Sharon I."/>
            <person name="Castelle C.J."/>
            <person name="Singh A."/>
            <person name="Wilkins M.J."/>
            <person name="Williams K.H."/>
            <person name="Banfield J.F."/>
        </authorList>
    </citation>
    <scope>NUCLEOTIDE SEQUENCE [LARGE SCALE GENOMIC DNA]</scope>
</reference>
<feature type="compositionally biased region" description="Basic residues" evidence="1">
    <location>
        <begin position="55"/>
        <end position="80"/>
    </location>
</feature>
<organism evidence="2 3">
    <name type="scientific">Candidatus Gottesmanbacteria bacterium GW2011_GWB1_49_7</name>
    <dbReference type="NCBI Taxonomy" id="1618448"/>
    <lineage>
        <taxon>Bacteria</taxon>
        <taxon>Candidatus Gottesmaniibacteriota</taxon>
    </lineage>
</organism>
<accession>A0A0G1VVR7</accession>
<evidence type="ECO:0000313" key="2">
    <source>
        <dbReference type="EMBL" id="KKW10415.1"/>
    </source>
</evidence>
<evidence type="ECO:0000256" key="1">
    <source>
        <dbReference type="SAM" id="MobiDB-lite"/>
    </source>
</evidence>
<gene>
    <name evidence="2" type="ORF">UY48_C0038G0015</name>
</gene>
<dbReference type="AlphaFoldDB" id="A0A0G1VVR7"/>
<feature type="compositionally biased region" description="Basic and acidic residues" evidence="1">
    <location>
        <begin position="45"/>
        <end position="54"/>
    </location>
</feature>
<sequence length="80" mass="9494">MSRHREKPYSDRFDDETIKTAKVVKRGSLVLCGALALLDTTLDDPGLHNEEGRLPRHLRKQRKARRKLEKNSRRKNRRHH</sequence>
<protein>
    <submittedName>
        <fullName evidence="2">Uncharacterized protein</fullName>
    </submittedName>
</protein>
<dbReference type="Proteomes" id="UP000034588">
    <property type="component" value="Unassembled WGS sequence"/>
</dbReference>
<proteinExistence type="predicted"/>
<dbReference type="EMBL" id="LCQD01000038">
    <property type="protein sequence ID" value="KKW10415.1"/>
    <property type="molecule type" value="Genomic_DNA"/>
</dbReference>
<comment type="caution">
    <text evidence="2">The sequence shown here is derived from an EMBL/GenBank/DDBJ whole genome shotgun (WGS) entry which is preliminary data.</text>
</comment>
<evidence type="ECO:0000313" key="3">
    <source>
        <dbReference type="Proteomes" id="UP000034588"/>
    </source>
</evidence>
<feature type="region of interest" description="Disordered" evidence="1">
    <location>
        <begin position="42"/>
        <end position="80"/>
    </location>
</feature>
<name>A0A0G1VVR7_9BACT</name>